<dbReference type="EMBL" id="JABEXW010000844">
    <property type="protein sequence ID" value="KAF4953425.1"/>
    <property type="molecule type" value="Genomic_DNA"/>
</dbReference>
<dbReference type="CDD" id="cd00077">
    <property type="entry name" value="HDc"/>
    <property type="match status" value="1"/>
</dbReference>
<evidence type="ECO:0000259" key="2">
    <source>
        <dbReference type="Pfam" id="PF01966"/>
    </source>
</evidence>
<gene>
    <name evidence="3" type="ORF">FSARC_12394</name>
</gene>
<organism evidence="3 4">
    <name type="scientific">Fusarium sarcochroum</name>
    <dbReference type="NCBI Taxonomy" id="1208366"/>
    <lineage>
        <taxon>Eukaryota</taxon>
        <taxon>Fungi</taxon>
        <taxon>Dikarya</taxon>
        <taxon>Ascomycota</taxon>
        <taxon>Pezizomycotina</taxon>
        <taxon>Sordariomycetes</taxon>
        <taxon>Hypocreomycetidae</taxon>
        <taxon>Hypocreales</taxon>
        <taxon>Nectriaceae</taxon>
        <taxon>Fusarium</taxon>
        <taxon>Fusarium lateritium species complex</taxon>
    </lineage>
</organism>
<reference evidence="3" key="2">
    <citation type="submission" date="2020-05" db="EMBL/GenBank/DDBJ databases">
        <authorList>
            <person name="Kim H.-S."/>
            <person name="Proctor R.H."/>
            <person name="Brown D.W."/>
        </authorList>
    </citation>
    <scope>NUCLEOTIDE SEQUENCE</scope>
    <source>
        <strain evidence="3">NRRL 20472</strain>
    </source>
</reference>
<evidence type="ECO:0000256" key="1">
    <source>
        <dbReference type="SAM" id="SignalP"/>
    </source>
</evidence>
<keyword evidence="1" id="KW-0732">Signal</keyword>
<dbReference type="SUPFAM" id="SSF109604">
    <property type="entry name" value="HD-domain/PDEase-like"/>
    <property type="match status" value="1"/>
</dbReference>
<comment type="caution">
    <text evidence="3">The sequence shown here is derived from an EMBL/GenBank/DDBJ whole genome shotgun (WGS) entry which is preliminary data.</text>
</comment>
<feature type="chain" id="PRO_5034933737" description="HD domain-containing protein" evidence="1">
    <location>
        <begin position="26"/>
        <end position="259"/>
    </location>
</feature>
<evidence type="ECO:0000313" key="3">
    <source>
        <dbReference type="EMBL" id="KAF4953425.1"/>
    </source>
</evidence>
<proteinExistence type="predicted"/>
<keyword evidence="4" id="KW-1185">Reference proteome</keyword>
<protein>
    <recommendedName>
        <fullName evidence="2">HD domain-containing protein</fullName>
    </recommendedName>
</protein>
<dbReference type="Proteomes" id="UP000622797">
    <property type="component" value="Unassembled WGS sequence"/>
</dbReference>
<dbReference type="PANTHER" id="PTHR35569">
    <property type="entry name" value="CYANAMIDE HYDRATASE DDI2-RELATED"/>
    <property type="match status" value="1"/>
</dbReference>
<dbReference type="AlphaFoldDB" id="A0A8H4T8R7"/>
<dbReference type="PANTHER" id="PTHR35569:SF1">
    <property type="entry name" value="CYANAMIDE HYDRATASE DDI2-RELATED"/>
    <property type="match status" value="1"/>
</dbReference>
<dbReference type="InterPro" id="IPR006674">
    <property type="entry name" value="HD_domain"/>
</dbReference>
<evidence type="ECO:0000313" key="4">
    <source>
        <dbReference type="Proteomes" id="UP000622797"/>
    </source>
</evidence>
<reference evidence="3" key="1">
    <citation type="journal article" date="2020" name="BMC Genomics">
        <title>Correction to: Identification and distribution of gene clusters required for synthesis of sphingolipid metabolism inhibitors in diverse species of the filamentous fungus Fusarium.</title>
        <authorList>
            <person name="Kim H.S."/>
            <person name="Lohmar J.M."/>
            <person name="Busman M."/>
            <person name="Brown D.W."/>
            <person name="Naumann T.A."/>
            <person name="Divon H.H."/>
            <person name="Lysoe E."/>
            <person name="Uhlig S."/>
            <person name="Proctor R.H."/>
        </authorList>
    </citation>
    <scope>NUCLEOTIDE SEQUENCE</scope>
    <source>
        <strain evidence="3">NRRL 20472</strain>
    </source>
</reference>
<accession>A0A8H4T8R7</accession>
<feature type="signal peptide" evidence="1">
    <location>
        <begin position="1"/>
        <end position="25"/>
    </location>
</feature>
<dbReference type="InterPro" id="IPR003607">
    <property type="entry name" value="HD/PDEase_dom"/>
</dbReference>
<name>A0A8H4T8R7_9HYPO</name>
<dbReference type="Gene3D" id="1.10.3210.10">
    <property type="entry name" value="Hypothetical protein af1432"/>
    <property type="match status" value="1"/>
</dbReference>
<dbReference type="OrthoDB" id="2378324at2759"/>
<sequence length="259" mass="29349">MFSSRLQSVLLGLITILGFIQASSAAGASYAKHPTRRIAGISVIDTPLVRAAESFAKQHSSHAVYKHVMRSWLYGTLMLGANETLHRNVDPEVHAVATLLHDLGWDTTKNSPLISTDKRFEVDGAFAAREFIHNHKDGKRWEDRKVQLVWDSIALHTERSISFFKELDVQVVSKGIIMDFSGPAYDVSEDDYAAVGKVFPKNDFKNAVNQSIIWLCDTKPKTTYDTWMQPFGERYVEEYDPRGKQRIDLMFQNLTLKGQ</sequence>
<dbReference type="Pfam" id="PF01966">
    <property type="entry name" value="HD"/>
    <property type="match status" value="1"/>
</dbReference>
<feature type="domain" description="HD" evidence="2">
    <location>
        <begin position="65"/>
        <end position="161"/>
    </location>
</feature>